<dbReference type="InterPro" id="IPR036663">
    <property type="entry name" value="Fumarylacetoacetase_C_sf"/>
</dbReference>
<protein>
    <submittedName>
        <fullName evidence="4">2-keto-4-pentenoate hydratase/2-oxohepta-3-ene-1,7-dioic acid hydratase</fullName>
    </submittedName>
</protein>
<dbReference type="GO" id="GO:0019752">
    <property type="term" value="P:carboxylic acid metabolic process"/>
    <property type="evidence" value="ECO:0007669"/>
    <property type="project" value="UniProtKB-ARBA"/>
</dbReference>
<evidence type="ECO:0000313" key="5">
    <source>
        <dbReference type="Proteomes" id="UP000188388"/>
    </source>
</evidence>
<comment type="similarity">
    <text evidence="1">Belongs to the FAH family.</text>
</comment>
<dbReference type="EMBL" id="FTPD01000005">
    <property type="protein sequence ID" value="SIT53721.1"/>
    <property type="molecule type" value="Genomic_DNA"/>
</dbReference>
<dbReference type="SUPFAM" id="SSF56529">
    <property type="entry name" value="FAH"/>
    <property type="match status" value="1"/>
</dbReference>
<dbReference type="Gene3D" id="3.90.850.10">
    <property type="entry name" value="Fumarylacetoacetase-like, C-terminal domain"/>
    <property type="match status" value="1"/>
</dbReference>
<dbReference type="GO" id="GO:0046872">
    <property type="term" value="F:metal ion binding"/>
    <property type="evidence" value="ECO:0007669"/>
    <property type="project" value="UniProtKB-KW"/>
</dbReference>
<dbReference type="AlphaFoldDB" id="A0A1R3V1E7"/>
<gene>
    <name evidence="4" type="ORF">BQ8794_130205</name>
</gene>
<evidence type="ECO:0000256" key="2">
    <source>
        <dbReference type="ARBA" id="ARBA00022723"/>
    </source>
</evidence>
<dbReference type="FunFam" id="3.90.850.10:FF:000002">
    <property type="entry name" value="2-hydroxyhepta-2,4-diene-1,7-dioate isomerase"/>
    <property type="match status" value="1"/>
</dbReference>
<dbReference type="GO" id="GO:0016853">
    <property type="term" value="F:isomerase activity"/>
    <property type="evidence" value="ECO:0007669"/>
    <property type="project" value="UniProtKB-ARBA"/>
</dbReference>
<dbReference type="PANTHER" id="PTHR42796">
    <property type="entry name" value="FUMARYLACETOACETATE HYDROLASE DOMAIN-CONTAINING PROTEIN 2A-RELATED"/>
    <property type="match status" value="1"/>
</dbReference>
<dbReference type="InterPro" id="IPR011234">
    <property type="entry name" value="Fumarylacetoacetase-like_C"/>
</dbReference>
<feature type="domain" description="Fumarylacetoacetase-like C-terminal" evidence="3">
    <location>
        <begin position="105"/>
        <end position="310"/>
    </location>
</feature>
<reference evidence="5" key="1">
    <citation type="submission" date="2017-01" db="EMBL/GenBank/DDBJ databases">
        <authorList>
            <person name="Brunel B."/>
        </authorList>
    </citation>
    <scope>NUCLEOTIDE SEQUENCE [LARGE SCALE GENOMIC DNA]</scope>
</reference>
<evidence type="ECO:0000256" key="1">
    <source>
        <dbReference type="ARBA" id="ARBA00010211"/>
    </source>
</evidence>
<evidence type="ECO:0000259" key="3">
    <source>
        <dbReference type="Pfam" id="PF01557"/>
    </source>
</evidence>
<keyword evidence="2" id="KW-0479">Metal-binding</keyword>
<proteinExistence type="inferred from homology"/>
<dbReference type="InterPro" id="IPR051121">
    <property type="entry name" value="FAH"/>
</dbReference>
<dbReference type="Pfam" id="PF01557">
    <property type="entry name" value="FAA_hydrolase"/>
    <property type="match status" value="1"/>
</dbReference>
<evidence type="ECO:0000313" key="4">
    <source>
        <dbReference type="EMBL" id="SIT53721.1"/>
    </source>
</evidence>
<dbReference type="RefSeq" id="WP_244554860.1">
    <property type="nucleotide sequence ID" value="NZ_FTPD01000005.1"/>
</dbReference>
<accession>A0A1R3V1E7</accession>
<organism evidence="4 5">
    <name type="scientific">Mesorhizobium prunaredense</name>
    <dbReference type="NCBI Taxonomy" id="1631249"/>
    <lineage>
        <taxon>Bacteria</taxon>
        <taxon>Pseudomonadati</taxon>
        <taxon>Pseudomonadota</taxon>
        <taxon>Alphaproteobacteria</taxon>
        <taxon>Hyphomicrobiales</taxon>
        <taxon>Phyllobacteriaceae</taxon>
        <taxon>Mesorhizobium</taxon>
    </lineage>
</organism>
<name>A0A1R3V1E7_9HYPH</name>
<dbReference type="PANTHER" id="PTHR42796:SF4">
    <property type="entry name" value="FUMARYLACETOACETATE HYDROLASE DOMAIN-CONTAINING PROTEIN 2A"/>
    <property type="match status" value="1"/>
</dbReference>
<sequence>MTIGSNMTKLVTYTSGDRPSLGAVQGDLIIDLARANSAFPQDVPSGDGWTADSVSFLSAGAPALQALKNVIENVSRLDAADARRDVLLVQSASVRLLPPIPAPPKIICVGRNYGKHAEEAGRPISEIPIIFARFAKTLVAPGDNVVVPHVSHQLDWEGELAVIIGKPGRYISRQNALDHVAGYSIFNDVTVRDYQFRITQYTAGKNFSHTGPFGPYLVLRDEITDPHALQITTTLNGEVVQSGNTREMLFDIPAIIEHLSEFIDLEPGDVIPMGTPAGVGFTRKPPRFLRNGDVITVEIEGLGALSNPVVDERELA</sequence>
<dbReference type="STRING" id="1631249.BQ8794_130205"/>
<keyword evidence="5" id="KW-1185">Reference proteome</keyword>
<dbReference type="Proteomes" id="UP000188388">
    <property type="component" value="Unassembled WGS sequence"/>
</dbReference>